<dbReference type="InterPro" id="IPR009057">
    <property type="entry name" value="Homeodomain-like_sf"/>
</dbReference>
<dbReference type="STRING" id="29529.SAMN04488122_5197"/>
<dbReference type="AlphaFoldDB" id="A0A1I0S9M4"/>
<dbReference type="SMART" id="SM00342">
    <property type="entry name" value="HTH_ARAC"/>
    <property type="match status" value="1"/>
</dbReference>
<organism evidence="5 6">
    <name type="scientific">Chitinophaga arvensicola</name>
    <dbReference type="NCBI Taxonomy" id="29529"/>
    <lineage>
        <taxon>Bacteria</taxon>
        <taxon>Pseudomonadati</taxon>
        <taxon>Bacteroidota</taxon>
        <taxon>Chitinophagia</taxon>
        <taxon>Chitinophagales</taxon>
        <taxon>Chitinophagaceae</taxon>
        <taxon>Chitinophaga</taxon>
    </lineage>
</organism>
<reference evidence="6" key="1">
    <citation type="submission" date="2016-10" db="EMBL/GenBank/DDBJ databases">
        <authorList>
            <person name="Varghese N."/>
            <person name="Submissions S."/>
        </authorList>
    </citation>
    <scope>NUCLEOTIDE SEQUENCE [LARGE SCALE GENOMIC DNA]</scope>
    <source>
        <strain evidence="6">DSM 3695</strain>
    </source>
</reference>
<dbReference type="Gene3D" id="1.10.10.60">
    <property type="entry name" value="Homeodomain-like"/>
    <property type="match status" value="1"/>
</dbReference>
<dbReference type="EMBL" id="FOJG01000002">
    <property type="protein sequence ID" value="SEW52871.1"/>
    <property type="molecule type" value="Genomic_DNA"/>
</dbReference>
<proteinExistence type="predicted"/>
<keyword evidence="3" id="KW-0804">Transcription</keyword>
<gene>
    <name evidence="5" type="ORF">SAMN04488122_5197</name>
</gene>
<dbReference type="InterPro" id="IPR020449">
    <property type="entry name" value="Tscrpt_reg_AraC-type_HTH"/>
</dbReference>
<dbReference type="PANTHER" id="PTHR43280:SF32">
    <property type="entry name" value="TRANSCRIPTIONAL REGULATORY PROTEIN"/>
    <property type="match status" value="1"/>
</dbReference>
<dbReference type="SUPFAM" id="SSF51215">
    <property type="entry name" value="Regulatory protein AraC"/>
    <property type="match status" value="1"/>
</dbReference>
<keyword evidence="6" id="KW-1185">Reference proteome</keyword>
<accession>A0A1I0S9M4</accession>
<dbReference type="GO" id="GO:0003700">
    <property type="term" value="F:DNA-binding transcription factor activity"/>
    <property type="evidence" value="ECO:0007669"/>
    <property type="project" value="InterPro"/>
</dbReference>
<dbReference type="InterPro" id="IPR003313">
    <property type="entry name" value="AraC-bd"/>
</dbReference>
<dbReference type="InterPro" id="IPR018060">
    <property type="entry name" value="HTH_AraC"/>
</dbReference>
<dbReference type="PROSITE" id="PS01124">
    <property type="entry name" value="HTH_ARAC_FAMILY_2"/>
    <property type="match status" value="1"/>
</dbReference>
<dbReference type="Pfam" id="PF02311">
    <property type="entry name" value="AraC_binding"/>
    <property type="match status" value="1"/>
</dbReference>
<dbReference type="Proteomes" id="UP000199310">
    <property type="component" value="Unassembled WGS sequence"/>
</dbReference>
<dbReference type="SUPFAM" id="SSF46689">
    <property type="entry name" value="Homeodomain-like"/>
    <property type="match status" value="1"/>
</dbReference>
<dbReference type="PANTHER" id="PTHR43280">
    <property type="entry name" value="ARAC-FAMILY TRANSCRIPTIONAL REGULATOR"/>
    <property type="match status" value="1"/>
</dbReference>
<evidence type="ECO:0000313" key="5">
    <source>
        <dbReference type="EMBL" id="SEW52871.1"/>
    </source>
</evidence>
<feature type="domain" description="HTH araC/xylS-type" evidence="4">
    <location>
        <begin position="179"/>
        <end position="277"/>
    </location>
</feature>
<keyword evidence="1" id="KW-0805">Transcription regulation</keyword>
<dbReference type="OrthoDB" id="1096411at2"/>
<evidence type="ECO:0000256" key="3">
    <source>
        <dbReference type="ARBA" id="ARBA00023163"/>
    </source>
</evidence>
<dbReference type="InterPro" id="IPR037923">
    <property type="entry name" value="HTH-like"/>
</dbReference>
<dbReference type="GO" id="GO:0043565">
    <property type="term" value="F:sequence-specific DNA binding"/>
    <property type="evidence" value="ECO:0007669"/>
    <property type="project" value="InterPro"/>
</dbReference>
<sequence length="279" mass="31885">MTKHPILLHKGELTEPGVDVKAMTVIGLHKRVQLPHRDDHYMFIIQQKGNCLWELDFNEVALSGPSLCFVTPGQVHRYIDHKNTEGWLVFVDSELVPTAFREIFDTYLNSHQSVVVKKDDAFFNIVSLLEDTLHQSSIPLRNTLISSMVASLTGLIASKIILSRHAGNFLGGQKYNTVIRFKQLVNAKCKELKQVKAYASLLNITPLYLNEVVKEITGFPASHWIHQEILLEAKRLLFYSTLDIKEVAYELGYEDHAYFSRFFKKQVGLTASEFRAKNH</sequence>
<evidence type="ECO:0000259" key="4">
    <source>
        <dbReference type="PROSITE" id="PS01124"/>
    </source>
</evidence>
<evidence type="ECO:0000256" key="2">
    <source>
        <dbReference type="ARBA" id="ARBA00023125"/>
    </source>
</evidence>
<keyword evidence="2 5" id="KW-0238">DNA-binding</keyword>
<name>A0A1I0S9M4_9BACT</name>
<protein>
    <submittedName>
        <fullName evidence="5">AraC-type DNA-binding protein</fullName>
    </submittedName>
</protein>
<evidence type="ECO:0000256" key="1">
    <source>
        <dbReference type="ARBA" id="ARBA00023015"/>
    </source>
</evidence>
<evidence type="ECO:0000313" key="6">
    <source>
        <dbReference type="Proteomes" id="UP000199310"/>
    </source>
</evidence>
<dbReference type="Pfam" id="PF12833">
    <property type="entry name" value="HTH_18"/>
    <property type="match status" value="1"/>
</dbReference>
<dbReference type="RefSeq" id="WP_089899863.1">
    <property type="nucleotide sequence ID" value="NZ_FOJG01000002.1"/>
</dbReference>
<dbReference type="PRINTS" id="PR00032">
    <property type="entry name" value="HTHARAC"/>
</dbReference>